<dbReference type="EMBL" id="LR746265">
    <property type="protein sequence ID" value="CAA7391987.1"/>
    <property type="molecule type" value="Genomic_DNA"/>
</dbReference>
<organism evidence="1 2">
    <name type="scientific">Spirodela intermedia</name>
    <name type="common">Intermediate duckweed</name>
    <dbReference type="NCBI Taxonomy" id="51605"/>
    <lineage>
        <taxon>Eukaryota</taxon>
        <taxon>Viridiplantae</taxon>
        <taxon>Streptophyta</taxon>
        <taxon>Embryophyta</taxon>
        <taxon>Tracheophyta</taxon>
        <taxon>Spermatophyta</taxon>
        <taxon>Magnoliopsida</taxon>
        <taxon>Liliopsida</taxon>
        <taxon>Araceae</taxon>
        <taxon>Lemnoideae</taxon>
        <taxon>Spirodela</taxon>
    </lineage>
</organism>
<gene>
    <name evidence="1" type="ORF">SI8410_02003186</name>
</gene>
<dbReference type="PANTHER" id="PTHR33527:SF53">
    <property type="entry name" value="OS10G0561000 PROTEIN"/>
    <property type="match status" value="1"/>
</dbReference>
<sequence length="311" mass="35168">MEIVTSADTFRSVVDLLLFHSLDRQVYSRLVRGLQQDPQNVKRAMGLWLWLESIGHNDFVRHVNSYRDGLLIGFLREAEMCISAVMGWLPPGCDLSIPLTAWLIDEPIDVGFFLFNKQIVFNGVSRIYARVCDVIFNDSLMLVISQDGSDLHHGGVVKGGCVIQPSEEWMSRHGATLGPVAAGVVGKWGMVAFTDPEAATVFARSFRKDDCPFDCEATGPPTLERRSIFISFSRGLPISEREIVAFFHSRYGHCLENVMIEQMQGEVLPMYGRIVFINPRKMASVMNGRRSARFEINGNYLWARMYEPSHR</sequence>
<name>A0A7I8K5N8_SPIIN</name>
<dbReference type="OrthoDB" id="1882251at2759"/>
<dbReference type="PANTHER" id="PTHR33527">
    <property type="entry name" value="OS07G0274300 PROTEIN"/>
    <property type="match status" value="1"/>
</dbReference>
<dbReference type="AlphaFoldDB" id="A0A7I8K5N8"/>
<evidence type="ECO:0000313" key="2">
    <source>
        <dbReference type="Proteomes" id="UP000663760"/>
    </source>
</evidence>
<evidence type="ECO:0000313" key="1">
    <source>
        <dbReference type="EMBL" id="CAA7391987.1"/>
    </source>
</evidence>
<keyword evidence="2" id="KW-1185">Reference proteome</keyword>
<dbReference type="Proteomes" id="UP000663760">
    <property type="component" value="Chromosome 2"/>
</dbReference>
<accession>A0A7I8K5N8</accession>
<reference evidence="1" key="1">
    <citation type="submission" date="2020-02" db="EMBL/GenBank/DDBJ databases">
        <authorList>
            <person name="Scholz U."/>
            <person name="Mascher M."/>
            <person name="Fiebig A."/>
        </authorList>
    </citation>
    <scope>NUCLEOTIDE SEQUENCE</scope>
</reference>
<proteinExistence type="predicted"/>
<protein>
    <submittedName>
        <fullName evidence="1">Uncharacterized protein</fullName>
    </submittedName>
</protein>